<dbReference type="OrthoDB" id="423221at2759"/>
<dbReference type="SUPFAM" id="SSF53335">
    <property type="entry name" value="S-adenosyl-L-methionine-dependent methyltransferases"/>
    <property type="match status" value="1"/>
</dbReference>
<dbReference type="Gene3D" id="3.40.50.300">
    <property type="entry name" value="P-loop containing nucleotide triphosphate hydrolases"/>
    <property type="match status" value="2"/>
</dbReference>
<feature type="compositionally biased region" description="Low complexity" evidence="6">
    <location>
        <begin position="226"/>
        <end position="237"/>
    </location>
</feature>
<feature type="compositionally biased region" description="Polar residues" evidence="6">
    <location>
        <begin position="745"/>
        <end position="759"/>
    </location>
</feature>
<evidence type="ECO:0000256" key="3">
    <source>
        <dbReference type="ARBA" id="ARBA00022741"/>
    </source>
</evidence>
<evidence type="ECO:0000256" key="1">
    <source>
        <dbReference type="ARBA" id="ARBA00022603"/>
    </source>
</evidence>
<feature type="compositionally biased region" description="Basic and acidic residues" evidence="6">
    <location>
        <begin position="1222"/>
        <end position="1235"/>
    </location>
</feature>
<dbReference type="GO" id="GO:0005524">
    <property type="term" value="F:ATP binding"/>
    <property type="evidence" value="ECO:0007669"/>
    <property type="project" value="UniProtKB-KW"/>
</dbReference>
<dbReference type="STRING" id="717646.M2LMU3"/>
<name>M2LMU3_BAUPA</name>
<keyword evidence="1" id="KW-0489">Methyltransferase</keyword>
<feature type="compositionally biased region" description="Polar residues" evidence="6">
    <location>
        <begin position="1902"/>
        <end position="1912"/>
    </location>
</feature>
<dbReference type="Pfam" id="PF00176">
    <property type="entry name" value="SNF2-rel_dom"/>
    <property type="match status" value="1"/>
</dbReference>
<evidence type="ECO:0000259" key="7">
    <source>
        <dbReference type="PROSITE" id="PS51194"/>
    </source>
</evidence>
<dbReference type="InterPro" id="IPR000330">
    <property type="entry name" value="SNF2_N"/>
</dbReference>
<proteinExistence type="predicted"/>
<dbReference type="InterPro" id="IPR029063">
    <property type="entry name" value="SAM-dependent_MTases_sf"/>
</dbReference>
<keyword evidence="5" id="KW-0067">ATP-binding</keyword>
<dbReference type="GO" id="GO:0008094">
    <property type="term" value="F:ATP-dependent activity, acting on DNA"/>
    <property type="evidence" value="ECO:0007669"/>
    <property type="project" value="TreeGrafter"/>
</dbReference>
<dbReference type="GO" id="GO:0006281">
    <property type="term" value="P:DNA repair"/>
    <property type="evidence" value="ECO:0007669"/>
    <property type="project" value="TreeGrafter"/>
</dbReference>
<reference evidence="8 9" key="1">
    <citation type="journal article" date="2012" name="PLoS Pathog.">
        <title>Diverse lifestyles and strategies of plant pathogenesis encoded in the genomes of eighteen Dothideomycetes fungi.</title>
        <authorList>
            <person name="Ohm R.A."/>
            <person name="Feau N."/>
            <person name="Henrissat B."/>
            <person name="Schoch C.L."/>
            <person name="Horwitz B.A."/>
            <person name="Barry K.W."/>
            <person name="Condon B.J."/>
            <person name="Copeland A.C."/>
            <person name="Dhillon B."/>
            <person name="Glaser F."/>
            <person name="Hesse C.N."/>
            <person name="Kosti I."/>
            <person name="LaButti K."/>
            <person name="Lindquist E.A."/>
            <person name="Lucas S."/>
            <person name="Salamov A.A."/>
            <person name="Bradshaw R.E."/>
            <person name="Ciuffetti L."/>
            <person name="Hamelin R.C."/>
            <person name="Kema G.H.J."/>
            <person name="Lawrence C."/>
            <person name="Scott J.A."/>
            <person name="Spatafora J.W."/>
            <person name="Turgeon B.G."/>
            <person name="de Wit P.J.G.M."/>
            <person name="Zhong S."/>
            <person name="Goodwin S.B."/>
            <person name="Grigoriev I.V."/>
        </authorList>
    </citation>
    <scope>NUCLEOTIDE SEQUENCE [LARGE SCALE GENOMIC DNA]</scope>
    <source>
        <strain evidence="8 9">UAMH 10762</strain>
    </source>
</reference>
<dbReference type="SUPFAM" id="SSF52540">
    <property type="entry name" value="P-loop containing nucleoside triphosphate hydrolases"/>
    <property type="match status" value="2"/>
</dbReference>
<keyword evidence="3" id="KW-0547">Nucleotide-binding</keyword>
<dbReference type="InterPro" id="IPR027417">
    <property type="entry name" value="P-loop_NTPase"/>
</dbReference>
<dbReference type="PANTHER" id="PTHR45626:SF26">
    <property type="entry name" value="FAMILY HELICASE, PUTATIVE (AFU_ORTHOLOGUE AFUA_2G09120)-RELATED"/>
    <property type="match status" value="1"/>
</dbReference>
<organism evidence="8 9">
    <name type="scientific">Baudoinia panamericana (strain UAMH 10762)</name>
    <name type="common">Angels' share fungus</name>
    <name type="synonym">Baudoinia compniacensis (strain UAMH 10762)</name>
    <dbReference type="NCBI Taxonomy" id="717646"/>
    <lineage>
        <taxon>Eukaryota</taxon>
        <taxon>Fungi</taxon>
        <taxon>Dikarya</taxon>
        <taxon>Ascomycota</taxon>
        <taxon>Pezizomycotina</taxon>
        <taxon>Dothideomycetes</taxon>
        <taxon>Dothideomycetidae</taxon>
        <taxon>Mycosphaerellales</taxon>
        <taxon>Teratosphaeriaceae</taxon>
        <taxon>Baudoinia</taxon>
    </lineage>
</organism>
<dbReference type="GO" id="GO:0005634">
    <property type="term" value="C:nucleus"/>
    <property type="evidence" value="ECO:0007669"/>
    <property type="project" value="TreeGrafter"/>
</dbReference>
<dbReference type="Pfam" id="PF00145">
    <property type="entry name" value="DNA_methylase"/>
    <property type="match status" value="1"/>
</dbReference>
<feature type="region of interest" description="Disordered" evidence="6">
    <location>
        <begin position="1"/>
        <end position="20"/>
    </location>
</feature>
<dbReference type="EMBL" id="KB445556">
    <property type="protein sequence ID" value="EMC95652.1"/>
    <property type="molecule type" value="Genomic_DNA"/>
</dbReference>
<dbReference type="KEGG" id="bcom:BAUCODRAFT_24680"/>
<keyword evidence="2" id="KW-0808">Transferase</keyword>
<dbReference type="CDD" id="cd18793">
    <property type="entry name" value="SF2_C_SNF"/>
    <property type="match status" value="1"/>
</dbReference>
<sequence>MAVLAASRKRRFTEAANTAHPDSDCTVVSSVRKKHAESAATGTALIKDSHGPLYEIQHNKRRRIVECVLLPKKGVLDVLQTASCTPPETQRSIKKVQASKSASGIAKYFQTSAIQHSNASAVNARARNTSPTDQHAGVVSPQAAPEPYVQHPVTALRPRRSTGAVSQRAYHEDSEDDGLQLESLPQKKGRIRRRKVIHDDEEYNFIDDQPTGDEHCVSETTHDGTAESSDVSASESAEPVKPATAKAVKNAFTRLTGKISKRKGIGTSGTPKKLLSRPKDIPKGLVSNLPPLNSVRDIFRDITTKALSLGFAKAVKHLNGRCLRVATMCSGTESPLLALSMVDQSLAEKMGQGRINVEHVFSAEIVPYKQAYIERNFAPPVIFRDITEFPKAFESEKPTATTAYGSRVPIPTGIDILILGTSCVDYSGLNNKQKDIDDGGESGRTWYGALAYCKACRPSIIIFENVVSAKWDRMLSHYTDLNYECACVIVDTKDYYIPQTRQRGYMVCFDKLRAGTNVKTMGVQWQGLMEQFKRYASSPVSSFLLPNDRVTPQQTSRGDDQQGSKDVAWELCEIRQIGYRAAQRLGTARPFTLWQESGAMLPLEGGDRAWFNRLVEREKDTIDAAYLRASLPSGSLTDGRYKTKIWDISQNIERISNSIPNGITGCLTPSGKPYISDAKRILAPGEALQLQGLPLDQISFTTETQGEVRDLAGNAMTTSVVGPAILAALISGYSVLPPAKEQRSADQTLSEPTSGLSTSRDMLWSTETCGEGTEMDLQRLLGEARASMRLCHCEGSLGRTSKALQRCIDCGHTACVTCGGNPAHAYQRESQTCRSNPLGFIEMLLGQIPLRVSFGEVSITDVWPRAETKQVQSYVEAAQKALCSTFTYHSVRRTQSWTVQFISEDARLELVVEPLLAEWRLYALPAKELPANSWLRHTLLPPIAKASVSGSFYGDGWSVRMPTNEFLPLQVKPAGRPTPTWWARNEMPQFHSHTQPDMLEISLVDTVAEPAISVSAMLSGTYRLFPKCGTACCSLYRKLDKDETKLPLYLFLDCTRTGSSDEDCFVFAHSCADIEYDELRQLIARIVAPWRPWKDIGTDGEQSMHAEARIALDSKWVTSEGLRLMPADTSLRLGLSEMEMEIEGSSACDSAQHLVTCEGTSVAAGHSGHTNLSFDIESISSRIWILEAMRRKLDYGEWRTFALEASSSCLRCAPERPQLKWKLSDKQNKSDKQELDPYEDPGSAAAYERAIKSRPEPLVVQTPHDSAGITFGVNIVSLAHRVLARLPTSLKDAVFSWRLTTDHANKSTTFPHFKLRPTSGETYDGTVLKKSTLFPTQRLQLAWMIAQEAGVDFVIEESQEATLPVVGWRTEVRANVSITVRGGFCCDHPGFGKTITSLALISAQRTDPLYMHAELSARRPSQAQGLYTSIATVIVCPSHLIAQWNREIAEFFPARSKIIVVKQTSDLSKYTISDFESSDIIVVSRTILDSESYINRLAAFAGLPGPAVAAGTGRGFARWLDYAHSQIPEHLAILRSRPSKCTLEGHIVAKYKRLLSDDGFKATIPSQRFRGKDVAKTRKARSKTTAGSLWTEAVTPDMTHIGRPLLQMFYFDRIIIDEFHLLEPKERAAVTALHADKRWGLSGTPPIDDFYDIAELAGLMGVPLRYGSDARGVMKVSNIRRLRREMTDFEKFDAMRETPSNEVYTRIHEIDQRFLDTFVRQNLMDFGDGMRIMEILTPVSLSLEHKVLYTELSQHLNSLEMRIKTGRKSQDTHRGERLHRALSTSDSSEDALAKTAAYFPTNDYTNQNGFGLEAFVAIRIEELQLLRQELAQAICEARSKEKDAFDVWTRTWLDYKHLADDETIATIKSLLAAGPGAVSVRKPAAKAKKLAESEEDDAEMGSKTSISAPRNSLTSKVNELSKRMAVSTRSLRYLQNVAKVRDAATAQCDRLSKLCQGNACTGEGNAKDTAVSALCGHIICYDCFQTLGEQHSTQCPAAGCGCSMQPHHLLWRQKMGDPDTTNSMPHGAKLAAVVDILKNVRAQNDKAILFVQYEEQVAEAQRAFEAVNIRATPITTANKAADTIEAFTKNENTVIILNASDDTAAGLNLQCANHVIFLSPLLRDTQYGYDSTMAQAIGRVRRHGQQKTIYVYRVVAINTIDVDILQHRERRRIALVEQGAPPIEPLETTGDEVTAERTKLVRINGRFSLQPRSWVMRYNGVEDLEDFSSLVKFSRAYTDDDD</sequence>
<dbReference type="InterPro" id="IPR014001">
    <property type="entry name" value="Helicase_ATP-bd"/>
</dbReference>
<dbReference type="HOGENOM" id="CLU_000796_0_0_1"/>
<dbReference type="eggNOG" id="KOG0298">
    <property type="taxonomic scope" value="Eukaryota"/>
</dbReference>
<dbReference type="OMA" id="SMIPYIT"/>
<feature type="region of interest" description="Disordered" evidence="6">
    <location>
        <begin position="159"/>
        <end position="192"/>
    </location>
</feature>
<dbReference type="Proteomes" id="UP000011761">
    <property type="component" value="Unassembled WGS sequence"/>
</dbReference>
<dbReference type="Gene3D" id="3.40.50.150">
    <property type="entry name" value="Vaccinia Virus protein VP39"/>
    <property type="match status" value="1"/>
</dbReference>
<dbReference type="GeneID" id="19110221"/>
<keyword evidence="9" id="KW-1185">Reference proteome</keyword>
<dbReference type="GO" id="GO:0032259">
    <property type="term" value="P:methylation"/>
    <property type="evidence" value="ECO:0007669"/>
    <property type="project" value="UniProtKB-KW"/>
</dbReference>
<feature type="domain" description="Helicase C-terminal" evidence="7">
    <location>
        <begin position="2032"/>
        <end position="2194"/>
    </location>
</feature>
<evidence type="ECO:0000313" key="9">
    <source>
        <dbReference type="Proteomes" id="UP000011761"/>
    </source>
</evidence>
<evidence type="ECO:0000313" key="8">
    <source>
        <dbReference type="EMBL" id="EMC95652.1"/>
    </source>
</evidence>
<dbReference type="InterPro" id="IPR001525">
    <property type="entry name" value="C5_MeTfrase"/>
</dbReference>
<dbReference type="PROSITE" id="PS51194">
    <property type="entry name" value="HELICASE_CTER"/>
    <property type="match status" value="1"/>
</dbReference>
<dbReference type="InterPro" id="IPR001650">
    <property type="entry name" value="Helicase_C-like"/>
</dbReference>
<feature type="region of interest" description="Disordered" evidence="6">
    <location>
        <begin position="740"/>
        <end position="759"/>
    </location>
</feature>
<feature type="region of interest" description="Disordered" evidence="6">
    <location>
        <begin position="205"/>
        <end position="242"/>
    </location>
</feature>
<evidence type="ECO:0000256" key="2">
    <source>
        <dbReference type="ARBA" id="ARBA00022679"/>
    </source>
</evidence>
<keyword evidence="4" id="KW-0378">Hydrolase</keyword>
<dbReference type="GO" id="GO:0016787">
    <property type="term" value="F:hydrolase activity"/>
    <property type="evidence" value="ECO:0007669"/>
    <property type="project" value="UniProtKB-KW"/>
</dbReference>
<feature type="compositionally biased region" description="Basic and acidic residues" evidence="6">
    <location>
        <begin position="212"/>
        <end position="225"/>
    </location>
</feature>
<feature type="region of interest" description="Disordered" evidence="6">
    <location>
        <begin position="1222"/>
        <end position="1241"/>
    </location>
</feature>
<accession>M2LMU3</accession>
<protein>
    <recommendedName>
        <fullName evidence="7">Helicase C-terminal domain-containing protein</fullName>
    </recommendedName>
</protein>
<dbReference type="PANTHER" id="PTHR45626">
    <property type="entry name" value="TRANSCRIPTION TERMINATION FACTOR 2-RELATED"/>
    <property type="match status" value="1"/>
</dbReference>
<dbReference type="eggNOG" id="KOG1002">
    <property type="taxonomic scope" value="Eukaryota"/>
</dbReference>
<dbReference type="InterPro" id="IPR049730">
    <property type="entry name" value="SNF2/RAD54-like_C"/>
</dbReference>
<feature type="region of interest" description="Disordered" evidence="6">
    <location>
        <begin position="1890"/>
        <end position="1912"/>
    </location>
</feature>
<dbReference type="InterPro" id="IPR050628">
    <property type="entry name" value="SNF2_RAD54_helicase_TF"/>
</dbReference>
<feature type="region of interest" description="Disordered" evidence="6">
    <location>
        <begin position="120"/>
        <end position="141"/>
    </location>
</feature>
<dbReference type="RefSeq" id="XP_007676731.1">
    <property type="nucleotide sequence ID" value="XM_007678541.1"/>
</dbReference>
<evidence type="ECO:0000256" key="4">
    <source>
        <dbReference type="ARBA" id="ARBA00022801"/>
    </source>
</evidence>
<dbReference type="SMART" id="SM00487">
    <property type="entry name" value="DEXDc"/>
    <property type="match status" value="1"/>
</dbReference>
<gene>
    <name evidence="8" type="ORF">BAUCODRAFT_24680</name>
</gene>
<evidence type="ECO:0000256" key="6">
    <source>
        <dbReference type="SAM" id="MobiDB-lite"/>
    </source>
</evidence>
<dbReference type="GO" id="GO:0008168">
    <property type="term" value="F:methyltransferase activity"/>
    <property type="evidence" value="ECO:0007669"/>
    <property type="project" value="UniProtKB-KW"/>
</dbReference>
<evidence type="ECO:0000256" key="5">
    <source>
        <dbReference type="ARBA" id="ARBA00022840"/>
    </source>
</evidence>
<dbReference type="Pfam" id="PF00271">
    <property type="entry name" value="Helicase_C"/>
    <property type="match status" value="1"/>
</dbReference>